<reference evidence="1" key="1">
    <citation type="submission" date="2022-01" db="EMBL/GenBank/DDBJ databases">
        <authorList>
            <person name="King R."/>
        </authorList>
    </citation>
    <scope>NUCLEOTIDE SEQUENCE</scope>
</reference>
<name>A0A9N9SP94_DIABA</name>
<dbReference type="EMBL" id="OU898276">
    <property type="protein sequence ID" value="CAG9828035.1"/>
    <property type="molecule type" value="Genomic_DNA"/>
</dbReference>
<keyword evidence="2" id="KW-1185">Reference proteome</keyword>
<proteinExistence type="predicted"/>
<dbReference type="InterPro" id="IPR039275">
    <property type="entry name" value="PDZD8"/>
</dbReference>
<dbReference type="Proteomes" id="UP001153709">
    <property type="component" value="Chromosome 1"/>
</dbReference>
<dbReference type="GO" id="GO:0044233">
    <property type="term" value="C:mitochondria-associated endoplasmic reticulum membrane contact site"/>
    <property type="evidence" value="ECO:0007669"/>
    <property type="project" value="InterPro"/>
</dbReference>
<dbReference type="AlphaFoldDB" id="A0A9N9SP94"/>
<dbReference type="GO" id="GO:0005739">
    <property type="term" value="C:mitochondrion"/>
    <property type="evidence" value="ECO:0007669"/>
    <property type="project" value="GOC"/>
</dbReference>
<protein>
    <submittedName>
        <fullName evidence="1">Uncharacterized protein</fullName>
    </submittedName>
</protein>
<dbReference type="OrthoDB" id="10004596at2759"/>
<evidence type="ECO:0000313" key="2">
    <source>
        <dbReference type="Proteomes" id="UP001153709"/>
    </source>
</evidence>
<accession>A0A9N9SP94</accession>
<dbReference type="PANTHER" id="PTHR21519:SF1">
    <property type="entry name" value="PDZ DOMAIN-CONTAINING PROTEIN 8"/>
    <property type="match status" value="1"/>
</dbReference>
<dbReference type="PANTHER" id="PTHR21519">
    <property type="entry name" value="PDZ DOMAIN-CONTAINING PROTEIN 8"/>
    <property type="match status" value="1"/>
</dbReference>
<gene>
    <name evidence="1" type="ORF">DIABBA_LOCUS1984</name>
</gene>
<organism evidence="1 2">
    <name type="scientific">Diabrotica balteata</name>
    <name type="common">Banded cucumber beetle</name>
    <dbReference type="NCBI Taxonomy" id="107213"/>
    <lineage>
        <taxon>Eukaryota</taxon>
        <taxon>Metazoa</taxon>
        <taxon>Ecdysozoa</taxon>
        <taxon>Arthropoda</taxon>
        <taxon>Hexapoda</taxon>
        <taxon>Insecta</taxon>
        <taxon>Pterygota</taxon>
        <taxon>Neoptera</taxon>
        <taxon>Endopterygota</taxon>
        <taxon>Coleoptera</taxon>
        <taxon>Polyphaga</taxon>
        <taxon>Cucujiformia</taxon>
        <taxon>Chrysomeloidea</taxon>
        <taxon>Chrysomelidae</taxon>
        <taxon>Galerucinae</taxon>
        <taxon>Diabroticina</taxon>
        <taxon>Diabroticites</taxon>
        <taxon>Diabrotica</taxon>
    </lineage>
</organism>
<sequence>MCPEVLEEVQKNPAEASDCINRLLDQVMQCPNDESLMDAAKETGRQMYSHLSHEERVEKINLMMGELKKSLDSVTVEHMELSKQIGSEDSEVEKAKLAFLMGKADAKVHGLSVLMLHYCSSLQHTQEKII</sequence>
<dbReference type="GO" id="GO:0051560">
    <property type="term" value="P:mitochondrial calcium ion homeostasis"/>
    <property type="evidence" value="ECO:0007669"/>
    <property type="project" value="InterPro"/>
</dbReference>
<dbReference type="GO" id="GO:1990456">
    <property type="term" value="P:mitochondrion-endoplasmic reticulum membrane tethering"/>
    <property type="evidence" value="ECO:0007669"/>
    <property type="project" value="InterPro"/>
</dbReference>
<evidence type="ECO:0000313" key="1">
    <source>
        <dbReference type="EMBL" id="CAG9828035.1"/>
    </source>
</evidence>